<keyword evidence="1" id="KW-0732">Signal</keyword>
<dbReference type="CDD" id="cd12797">
    <property type="entry name" value="M23_peptidase"/>
    <property type="match status" value="1"/>
</dbReference>
<evidence type="ECO:0000313" key="3">
    <source>
        <dbReference type="Proteomes" id="UP000001847"/>
    </source>
</evidence>
<dbReference type="EMBL" id="CP000786">
    <property type="protein sequence ID" value="ABZ98425.1"/>
    <property type="molecule type" value="Genomic_DNA"/>
</dbReference>
<dbReference type="KEGG" id="lbi:LEPBI_I2332"/>
<feature type="signal peptide" evidence="1">
    <location>
        <begin position="1"/>
        <end position="22"/>
    </location>
</feature>
<dbReference type="Gene3D" id="2.70.70.10">
    <property type="entry name" value="Glucose Permease (Domain IIA)"/>
    <property type="match status" value="1"/>
</dbReference>
<dbReference type="OrthoDB" id="340940at2"/>
<evidence type="ECO:0000313" key="2">
    <source>
        <dbReference type="EMBL" id="ABZ98425.1"/>
    </source>
</evidence>
<name>B0SKT2_LEPBP</name>
<dbReference type="BioCyc" id="LBIF456481:LEPBI_RS11525-MONOMER"/>
<keyword evidence="3" id="KW-1185">Reference proteome</keyword>
<organism evidence="2 3">
    <name type="scientific">Leptospira biflexa serovar Patoc (strain Patoc 1 / ATCC 23582 / Paris)</name>
    <dbReference type="NCBI Taxonomy" id="456481"/>
    <lineage>
        <taxon>Bacteria</taxon>
        <taxon>Pseudomonadati</taxon>
        <taxon>Spirochaetota</taxon>
        <taxon>Spirochaetia</taxon>
        <taxon>Leptospirales</taxon>
        <taxon>Leptospiraceae</taxon>
        <taxon>Leptospira</taxon>
    </lineage>
</organism>
<dbReference type="AlphaFoldDB" id="B0SKT2"/>
<proteinExistence type="predicted"/>
<accession>B0SKT2</accession>
<dbReference type="Proteomes" id="UP000001847">
    <property type="component" value="Chromosome I"/>
</dbReference>
<sequence length="604" mass="68094">MRLAKICFPFVSLLLFPTMVTGDSKIPEIPHSEVGFPLPYYSPVSGTFAEIRNHNLHLGSDFKSYGLNGHNILATFDGYVEEISYSKTGYGLSLNLYNPKYKIKSKYAHLHSFGGTLTELELLRRALLLMGDPTGFQLKLPPGMFTTKKGNAIGKTGETGSGPPHLHLEFRSEKGNINPLYFSEIHQKDVTPPTILSMFLEGDDLESPLLFSAKEIGKGKFELYTEMGDKFTSIQLTGKVRIRMSGYDKIRSRNKNNVYGMDLVVNGNSVFTRNFDFLSFEDKSQKHQFYDINRSSLSPPVYFYHMYEQPKLFKDEGYSIDLNQFPKKDKIQIQASLRDATGNKSFVSFEIIHEPSPKDFRIKQTSKKTGNKYRSVDGLVTIDLTKAEVSGDGSLLISEVLEKDIPFKIPKGLPLKGKIFKLDTKRMSWKGEGLGELNLGVTPSIKESLYFFDSSIGKFQGIQPKRKSNGFSFKLTKLGYLMVLGDETPPTVFPMTSIARYIELPEVRNHCMEEKYYGLSDVGSGFKTNVELLVDGQTYPYEYDPDRSAIRVLIPKSLQKERPYLLLEVKASDFAGNSSEPFVDLISTNGWKEDLLQASCPVIE</sequence>
<dbReference type="GO" id="GO:0004222">
    <property type="term" value="F:metalloendopeptidase activity"/>
    <property type="evidence" value="ECO:0007669"/>
    <property type="project" value="TreeGrafter"/>
</dbReference>
<dbReference type="STRING" id="456481.LEPBI_I2332"/>
<dbReference type="PANTHER" id="PTHR21666">
    <property type="entry name" value="PEPTIDASE-RELATED"/>
    <property type="match status" value="1"/>
</dbReference>
<reference evidence="2 3" key="1">
    <citation type="journal article" date="2008" name="PLoS ONE">
        <title>Genome sequence of the saprophyte Leptospira biflexa provides insights into the evolution of Leptospira and the pathogenesis of leptospirosis.</title>
        <authorList>
            <person name="Picardeau M."/>
            <person name="Bulach D.M."/>
            <person name="Bouchier C."/>
            <person name="Zuerner R.L."/>
            <person name="Zidane N."/>
            <person name="Wilson P.J."/>
            <person name="Creno S."/>
            <person name="Kuczek E.S."/>
            <person name="Bommezzadri S."/>
            <person name="Davis J.C."/>
            <person name="McGrath A."/>
            <person name="Johnson M.J."/>
            <person name="Boursaux-Eude C."/>
            <person name="Seemann T."/>
            <person name="Rouy Z."/>
            <person name="Coppel R.L."/>
            <person name="Rood J.I."/>
            <person name="Lajus A."/>
            <person name="Davies J.K."/>
            <person name="Medigue C."/>
            <person name="Adler B."/>
        </authorList>
    </citation>
    <scope>NUCLEOTIDE SEQUENCE [LARGE SCALE GENOMIC DNA]</scope>
    <source>
        <strain evidence="3">Patoc 1 / ATCC 23582 / Paris</strain>
    </source>
</reference>
<feature type="chain" id="PRO_5002752835" evidence="1">
    <location>
        <begin position="23"/>
        <end position="604"/>
    </location>
</feature>
<evidence type="ECO:0000256" key="1">
    <source>
        <dbReference type="SAM" id="SignalP"/>
    </source>
</evidence>
<dbReference type="SUPFAM" id="SSF51261">
    <property type="entry name" value="Duplicated hybrid motif"/>
    <property type="match status" value="2"/>
</dbReference>
<dbReference type="HOGENOM" id="CLU_025250_0_0_12"/>
<gene>
    <name evidence="2" type="ordered locus">LEPBI_I2332</name>
</gene>
<dbReference type="InterPro" id="IPR050570">
    <property type="entry name" value="Cell_wall_metabolism_enzyme"/>
</dbReference>
<protein>
    <submittedName>
        <fullName evidence="2">Putative metalloendopeptidase putative signal peptide</fullName>
    </submittedName>
</protein>
<dbReference type="PANTHER" id="PTHR21666:SF285">
    <property type="entry name" value="M23 FAMILY METALLOPEPTIDASE"/>
    <property type="match status" value="1"/>
</dbReference>
<dbReference type="RefSeq" id="WP_012389289.1">
    <property type="nucleotide sequence ID" value="NC_010602.1"/>
</dbReference>
<dbReference type="InterPro" id="IPR011055">
    <property type="entry name" value="Dup_hybrid_motif"/>
</dbReference>